<name>A0A2M7RJ62_9BACT</name>
<evidence type="ECO:0000313" key="4">
    <source>
        <dbReference type="EMBL" id="PIY96754.1"/>
    </source>
</evidence>
<dbReference type="GO" id="GO:0004807">
    <property type="term" value="F:triose-phosphate isomerase activity"/>
    <property type="evidence" value="ECO:0007669"/>
    <property type="project" value="UniProtKB-EC"/>
</dbReference>
<keyword evidence="3" id="KW-0963">Cytoplasm</keyword>
<dbReference type="Proteomes" id="UP000230779">
    <property type="component" value="Unassembled WGS sequence"/>
</dbReference>
<evidence type="ECO:0000256" key="2">
    <source>
        <dbReference type="ARBA" id="ARBA00023235"/>
    </source>
</evidence>
<keyword evidence="3" id="KW-0312">Gluconeogenesis</keyword>
<dbReference type="InterPro" id="IPR000652">
    <property type="entry name" value="Triosephosphate_isomerase"/>
</dbReference>
<organism evidence="4 5">
    <name type="scientific">Candidatus Kerfeldbacteria bacterium CG_4_10_14_0_8_um_filter_42_10</name>
    <dbReference type="NCBI Taxonomy" id="2014248"/>
    <lineage>
        <taxon>Bacteria</taxon>
        <taxon>Candidatus Kerfeldiibacteriota</taxon>
    </lineage>
</organism>
<dbReference type="GO" id="GO:0006096">
    <property type="term" value="P:glycolytic process"/>
    <property type="evidence" value="ECO:0007669"/>
    <property type="project" value="UniProtKB-UniPathway"/>
</dbReference>
<dbReference type="AlphaFoldDB" id="A0A2M7RJ62"/>
<reference evidence="4 5" key="1">
    <citation type="submission" date="2017-09" db="EMBL/GenBank/DDBJ databases">
        <title>Depth-based differentiation of microbial function through sediment-hosted aquifers and enrichment of novel symbionts in the deep terrestrial subsurface.</title>
        <authorList>
            <person name="Probst A.J."/>
            <person name="Ladd B."/>
            <person name="Jarett J.K."/>
            <person name="Geller-Mcgrath D.E."/>
            <person name="Sieber C.M."/>
            <person name="Emerson J.B."/>
            <person name="Anantharaman K."/>
            <person name="Thomas B.C."/>
            <person name="Malmstrom R."/>
            <person name="Stieglmeier M."/>
            <person name="Klingl A."/>
            <person name="Woyke T."/>
            <person name="Ryan C.M."/>
            <person name="Banfield J.F."/>
        </authorList>
    </citation>
    <scope>NUCLEOTIDE SEQUENCE [LARGE SCALE GENOMIC DNA]</scope>
    <source>
        <strain evidence="4">CG_4_10_14_0_8_um_filter_42_10</strain>
    </source>
</reference>
<comment type="caution">
    <text evidence="4">The sequence shown here is derived from an EMBL/GenBank/DDBJ whole genome shotgun (WGS) entry which is preliminary data.</text>
</comment>
<sequence length="264" mass="29763">MAKLEVIAQNFHIYDGDGLDQYARTGEISLEHLYNAGAQGVILGHSEINDNPATVNKKLLFLHQKRKKGLSLDKNTVLIGETWDEFNSRSIEEVAEAVKSKCELIFKNARPEFLSETIIGYEPKWGSYGSGRDDMPPPQPVLISACISKIKEYFQEEYHNKTEPLFIYGGRSNPERTEEILKDENISGLILGSACRSIDETRAIAKTIARVRKGKKKILICNFKAYNLADSYENYVAELGKLDGDFTVQLAPPYTDIERVKNLI</sequence>
<dbReference type="Gene3D" id="3.20.20.70">
    <property type="entry name" value="Aldolase class I"/>
    <property type="match status" value="1"/>
</dbReference>
<keyword evidence="3" id="KW-0324">Glycolysis</keyword>
<dbReference type="PROSITE" id="PS51440">
    <property type="entry name" value="TIM_2"/>
    <property type="match status" value="2"/>
</dbReference>
<comment type="subunit">
    <text evidence="3">Homodimer.</text>
</comment>
<evidence type="ECO:0000256" key="1">
    <source>
        <dbReference type="ARBA" id="ARBA00007422"/>
    </source>
</evidence>
<dbReference type="GO" id="GO:0005829">
    <property type="term" value="C:cytosol"/>
    <property type="evidence" value="ECO:0007669"/>
    <property type="project" value="TreeGrafter"/>
</dbReference>
<comment type="subcellular location">
    <subcellularLocation>
        <location evidence="3">Cytoplasm</location>
    </subcellularLocation>
</comment>
<evidence type="ECO:0000313" key="5">
    <source>
        <dbReference type="Proteomes" id="UP000230779"/>
    </source>
</evidence>
<dbReference type="InterPro" id="IPR035990">
    <property type="entry name" value="TIM_sf"/>
</dbReference>
<comment type="pathway">
    <text evidence="3">Carbohydrate biosynthesis; gluconeogenesis.</text>
</comment>
<dbReference type="Pfam" id="PF00121">
    <property type="entry name" value="TIM"/>
    <property type="match status" value="1"/>
</dbReference>
<keyword evidence="2 3" id="KW-0413">Isomerase</keyword>
<dbReference type="UniPathway" id="UPA00109">
    <property type="reaction ID" value="UER00189"/>
</dbReference>
<dbReference type="InterPro" id="IPR013785">
    <property type="entry name" value="Aldolase_TIM"/>
</dbReference>
<dbReference type="GO" id="GO:0006094">
    <property type="term" value="P:gluconeogenesis"/>
    <property type="evidence" value="ECO:0007669"/>
    <property type="project" value="UniProtKB-UniPathway"/>
</dbReference>
<dbReference type="SUPFAM" id="SSF51351">
    <property type="entry name" value="Triosephosphate isomerase (TIM)"/>
    <property type="match status" value="1"/>
</dbReference>
<comment type="catalytic activity">
    <reaction evidence="3">
        <text>D-glyceraldehyde 3-phosphate = dihydroxyacetone phosphate</text>
        <dbReference type="Rhea" id="RHEA:18585"/>
        <dbReference type="ChEBI" id="CHEBI:57642"/>
        <dbReference type="ChEBI" id="CHEBI:59776"/>
        <dbReference type="EC" id="5.3.1.1"/>
    </reaction>
</comment>
<protein>
    <recommendedName>
        <fullName evidence="3">Triosephosphate isomerase</fullName>
        <ecNumber evidence="3">5.3.1.1</ecNumber>
    </recommendedName>
</protein>
<dbReference type="EC" id="5.3.1.1" evidence="3"/>
<comment type="similarity">
    <text evidence="1 3">Belongs to the triosephosphate isomerase family.</text>
</comment>
<dbReference type="UniPathway" id="UPA00138"/>
<proteinExistence type="inferred from homology"/>
<accession>A0A2M7RJ62</accession>
<evidence type="ECO:0000256" key="3">
    <source>
        <dbReference type="RuleBase" id="RU363013"/>
    </source>
</evidence>
<dbReference type="PANTHER" id="PTHR21139">
    <property type="entry name" value="TRIOSEPHOSPHATE ISOMERASE"/>
    <property type="match status" value="1"/>
</dbReference>
<gene>
    <name evidence="4" type="ORF">COY66_03135</name>
</gene>
<dbReference type="EMBL" id="PFMD01000029">
    <property type="protein sequence ID" value="PIY96754.1"/>
    <property type="molecule type" value="Genomic_DNA"/>
</dbReference>
<dbReference type="PANTHER" id="PTHR21139:SF42">
    <property type="entry name" value="TRIOSEPHOSPHATE ISOMERASE"/>
    <property type="match status" value="1"/>
</dbReference>
<dbReference type="GO" id="GO:0046166">
    <property type="term" value="P:glyceraldehyde-3-phosphate biosynthetic process"/>
    <property type="evidence" value="ECO:0007669"/>
    <property type="project" value="TreeGrafter"/>
</dbReference>
<comment type="pathway">
    <text evidence="3">Carbohydrate degradation; glycolysis; D-glyceraldehyde 3-phosphate from glycerone phosphate: step 1/1.</text>
</comment>
<dbReference type="GO" id="GO:0019563">
    <property type="term" value="P:glycerol catabolic process"/>
    <property type="evidence" value="ECO:0007669"/>
    <property type="project" value="TreeGrafter"/>
</dbReference>